<evidence type="ECO:0000256" key="1">
    <source>
        <dbReference type="ARBA" id="ARBA00022574"/>
    </source>
</evidence>
<dbReference type="InterPro" id="IPR020472">
    <property type="entry name" value="WD40_PAC1"/>
</dbReference>
<reference evidence="4 5" key="1">
    <citation type="submission" date="2016-07" db="EMBL/GenBank/DDBJ databases">
        <title>Draft genome of the white-rot fungus Obba rivulosa 3A-2.</title>
        <authorList>
            <consortium name="DOE Joint Genome Institute"/>
            <person name="Miettinen O."/>
            <person name="Riley R."/>
            <person name="Acob R."/>
            <person name="Barry K."/>
            <person name="Cullen D."/>
            <person name="De Vries R."/>
            <person name="Hainaut M."/>
            <person name="Hatakka A."/>
            <person name="Henrissat B."/>
            <person name="Hilden K."/>
            <person name="Kuo R."/>
            <person name="Labutti K."/>
            <person name="Lipzen A."/>
            <person name="Makela M.R."/>
            <person name="Sandor L."/>
            <person name="Spatafora J.W."/>
            <person name="Grigoriev I.V."/>
            <person name="Hibbett D.S."/>
        </authorList>
    </citation>
    <scope>NUCLEOTIDE SEQUENCE [LARGE SCALE GENOMIC DNA]</scope>
    <source>
        <strain evidence="4 5">3A-2</strain>
    </source>
</reference>
<evidence type="ECO:0000313" key="5">
    <source>
        <dbReference type="Proteomes" id="UP000250043"/>
    </source>
</evidence>
<dbReference type="SMART" id="SM00320">
    <property type="entry name" value="WD40"/>
    <property type="match status" value="7"/>
</dbReference>
<dbReference type="InterPro" id="IPR036322">
    <property type="entry name" value="WD40_repeat_dom_sf"/>
</dbReference>
<dbReference type="Gene3D" id="2.130.10.10">
    <property type="entry name" value="YVTN repeat-like/Quinoprotein amine dehydrogenase"/>
    <property type="match status" value="4"/>
</dbReference>
<feature type="repeat" description="WD" evidence="3">
    <location>
        <begin position="143"/>
        <end position="186"/>
    </location>
</feature>
<dbReference type="InterPro" id="IPR001680">
    <property type="entry name" value="WD40_rpt"/>
</dbReference>
<dbReference type="CDD" id="cd00200">
    <property type="entry name" value="WD40"/>
    <property type="match status" value="1"/>
</dbReference>
<evidence type="ECO:0000256" key="3">
    <source>
        <dbReference type="PROSITE-ProRule" id="PRU00221"/>
    </source>
</evidence>
<dbReference type="InterPro" id="IPR019775">
    <property type="entry name" value="WD40_repeat_CS"/>
</dbReference>
<dbReference type="OrthoDB" id="2804352at2759"/>
<name>A0A8E2DDZ6_9APHY</name>
<feature type="repeat" description="WD" evidence="3">
    <location>
        <begin position="272"/>
        <end position="313"/>
    </location>
</feature>
<dbReference type="PROSITE" id="PS50294">
    <property type="entry name" value="WD_REPEATS_REGION"/>
    <property type="match status" value="3"/>
</dbReference>
<feature type="repeat" description="WD" evidence="3">
    <location>
        <begin position="314"/>
        <end position="353"/>
    </location>
</feature>
<dbReference type="Pfam" id="PF00400">
    <property type="entry name" value="WD40"/>
    <property type="match status" value="5"/>
</dbReference>
<accession>A0A8E2DDZ6</accession>
<keyword evidence="5" id="KW-1185">Reference proteome</keyword>
<protein>
    <submittedName>
        <fullName evidence="4">YVTN repeat-like/Quino protein amine dehydrogenase</fullName>
    </submittedName>
</protein>
<proteinExistence type="predicted"/>
<gene>
    <name evidence="4" type="ORF">OBBRIDRAFT_741828</name>
</gene>
<evidence type="ECO:0000256" key="2">
    <source>
        <dbReference type="ARBA" id="ARBA00022737"/>
    </source>
</evidence>
<feature type="repeat" description="WD" evidence="3">
    <location>
        <begin position="18"/>
        <end position="59"/>
    </location>
</feature>
<sequence length="353" mass="38758">MKCISTRDTWWNPHLRTISTKHHSIVDVRYHPDSRHFASYSRDGHVDLWDAVSGVQVRSEEACSNADSSAVFSPSGSIYASLKDDVRVLVWCGNQSEDPQELICSRIASTTISFTSDETHAAFGSRNDVCIWDPKTGQSLNVLTGHASDVVSTVFFSHSGKIYLASMHQDKCVIIWDAAEGTRIKDLSLSHLGSISQITVSRNGHILAVASDIVHLWNTHTWQPLPSLRAKDNSTVTSITFSPSSDLLVSSSENGSLQVWDLWGISSYVPMPYDHTTSVTCMAFSPNGHHLLSGAQDGQIIIWDASSGKRLKTLDGHKSSILDMSFSHDGKQLTSTAYNESPIVWDLGTGQII</sequence>
<dbReference type="SUPFAM" id="SSF50978">
    <property type="entry name" value="WD40 repeat-like"/>
    <property type="match status" value="1"/>
</dbReference>
<dbReference type="AlphaFoldDB" id="A0A8E2DDZ6"/>
<dbReference type="EMBL" id="KV722695">
    <property type="protein sequence ID" value="OCH84280.1"/>
    <property type="molecule type" value="Genomic_DNA"/>
</dbReference>
<dbReference type="PROSITE" id="PS00678">
    <property type="entry name" value="WD_REPEATS_1"/>
    <property type="match status" value="2"/>
</dbReference>
<dbReference type="Proteomes" id="UP000250043">
    <property type="component" value="Unassembled WGS sequence"/>
</dbReference>
<dbReference type="PANTHER" id="PTHR19879:SF9">
    <property type="entry name" value="TRANSCRIPTION INITIATION FACTOR TFIID SUBUNIT 5"/>
    <property type="match status" value="1"/>
</dbReference>
<organism evidence="4 5">
    <name type="scientific">Obba rivulosa</name>
    <dbReference type="NCBI Taxonomy" id="1052685"/>
    <lineage>
        <taxon>Eukaryota</taxon>
        <taxon>Fungi</taxon>
        <taxon>Dikarya</taxon>
        <taxon>Basidiomycota</taxon>
        <taxon>Agaricomycotina</taxon>
        <taxon>Agaricomycetes</taxon>
        <taxon>Polyporales</taxon>
        <taxon>Gelatoporiaceae</taxon>
        <taxon>Obba</taxon>
    </lineage>
</organism>
<dbReference type="PRINTS" id="PR00320">
    <property type="entry name" value="GPROTEINBRPT"/>
</dbReference>
<dbReference type="PANTHER" id="PTHR19879">
    <property type="entry name" value="TRANSCRIPTION INITIATION FACTOR TFIID"/>
    <property type="match status" value="1"/>
</dbReference>
<dbReference type="InterPro" id="IPR015943">
    <property type="entry name" value="WD40/YVTN_repeat-like_dom_sf"/>
</dbReference>
<feature type="non-terminal residue" evidence="4">
    <location>
        <position position="353"/>
    </location>
</feature>
<keyword evidence="1 3" id="KW-0853">WD repeat</keyword>
<evidence type="ECO:0000313" key="4">
    <source>
        <dbReference type="EMBL" id="OCH84280.1"/>
    </source>
</evidence>
<feature type="repeat" description="WD" evidence="3">
    <location>
        <begin position="229"/>
        <end position="262"/>
    </location>
</feature>
<keyword evidence="2" id="KW-0677">Repeat</keyword>
<dbReference type="PROSITE" id="PS50082">
    <property type="entry name" value="WD_REPEATS_2"/>
    <property type="match status" value="5"/>
</dbReference>